<keyword evidence="1" id="KW-0805">Transcription regulation</keyword>
<dbReference type="InterPro" id="IPR001647">
    <property type="entry name" value="HTH_TetR"/>
</dbReference>
<dbReference type="PANTHER" id="PTHR30055:SF234">
    <property type="entry name" value="HTH-TYPE TRANSCRIPTIONAL REGULATOR BETI"/>
    <property type="match status" value="1"/>
</dbReference>
<feature type="DNA-binding region" description="H-T-H motif" evidence="4">
    <location>
        <begin position="35"/>
        <end position="54"/>
    </location>
</feature>
<dbReference type="Gene3D" id="1.10.357.10">
    <property type="entry name" value="Tetracycline Repressor, domain 2"/>
    <property type="match status" value="1"/>
</dbReference>
<dbReference type="PANTHER" id="PTHR30055">
    <property type="entry name" value="HTH-TYPE TRANSCRIPTIONAL REGULATOR RUTR"/>
    <property type="match status" value="1"/>
</dbReference>
<name>A0A1H0UFA9_9PSEU</name>
<dbReference type="AlphaFoldDB" id="A0A1H0UFA9"/>
<evidence type="ECO:0000313" key="6">
    <source>
        <dbReference type="EMBL" id="SDP64849.1"/>
    </source>
</evidence>
<dbReference type="InterPro" id="IPR036271">
    <property type="entry name" value="Tet_transcr_reg_TetR-rel_C_sf"/>
</dbReference>
<dbReference type="PROSITE" id="PS01081">
    <property type="entry name" value="HTH_TETR_1"/>
    <property type="match status" value="1"/>
</dbReference>
<evidence type="ECO:0000256" key="1">
    <source>
        <dbReference type="ARBA" id="ARBA00023015"/>
    </source>
</evidence>
<sequence length="211" mass="22958">MTIATKPLRADAERNRVRVVRAAREVFAEHGLNVTLDDVARHAGVGVGTVYRRFPNKEALVTAVFDHVVEELAVVIDAAAAEPDAWEGLCGLITEIAERQSADRGLFEICTRADFGQVERISEHFIPAVDALVARAKAQGAVRPDFEASDIGAFLIMVAASAELTRAINPDLWRRYLAVLLDGIRANNPTPLPCPAATHDEMDQAMRAAHL</sequence>
<keyword evidence="2 4" id="KW-0238">DNA-binding</keyword>
<reference evidence="7" key="1">
    <citation type="submission" date="2016-10" db="EMBL/GenBank/DDBJ databases">
        <authorList>
            <person name="Varghese N."/>
            <person name="Submissions S."/>
        </authorList>
    </citation>
    <scope>NUCLEOTIDE SEQUENCE [LARGE SCALE GENOMIC DNA]</scope>
    <source>
        <strain evidence="7">IBRC-M 10655</strain>
    </source>
</reference>
<evidence type="ECO:0000256" key="3">
    <source>
        <dbReference type="ARBA" id="ARBA00023163"/>
    </source>
</evidence>
<evidence type="ECO:0000256" key="4">
    <source>
        <dbReference type="PROSITE-ProRule" id="PRU00335"/>
    </source>
</evidence>
<dbReference type="SUPFAM" id="SSF46689">
    <property type="entry name" value="Homeodomain-like"/>
    <property type="match status" value="1"/>
</dbReference>
<dbReference type="PRINTS" id="PR00455">
    <property type="entry name" value="HTHTETR"/>
</dbReference>
<proteinExistence type="predicted"/>
<dbReference type="EMBL" id="FNJB01000011">
    <property type="protein sequence ID" value="SDP64849.1"/>
    <property type="molecule type" value="Genomic_DNA"/>
</dbReference>
<protein>
    <submittedName>
        <fullName evidence="6">DNA-binding transcriptional regulator, AcrR family</fullName>
    </submittedName>
</protein>
<dbReference type="InterPro" id="IPR009057">
    <property type="entry name" value="Homeodomain-like_sf"/>
</dbReference>
<evidence type="ECO:0000256" key="2">
    <source>
        <dbReference type="ARBA" id="ARBA00023125"/>
    </source>
</evidence>
<gene>
    <name evidence="6" type="ORF">SAMN05192558_111146</name>
</gene>
<dbReference type="RefSeq" id="WP_228770172.1">
    <property type="nucleotide sequence ID" value="NZ_FNDV01000001.1"/>
</dbReference>
<dbReference type="SUPFAM" id="SSF48498">
    <property type="entry name" value="Tetracyclin repressor-like, C-terminal domain"/>
    <property type="match status" value="1"/>
</dbReference>
<dbReference type="InterPro" id="IPR050109">
    <property type="entry name" value="HTH-type_TetR-like_transc_reg"/>
</dbReference>
<feature type="domain" description="HTH tetR-type" evidence="5">
    <location>
        <begin position="13"/>
        <end position="72"/>
    </location>
</feature>
<dbReference type="GO" id="GO:0003700">
    <property type="term" value="F:DNA-binding transcription factor activity"/>
    <property type="evidence" value="ECO:0007669"/>
    <property type="project" value="TreeGrafter"/>
</dbReference>
<dbReference type="InterPro" id="IPR023772">
    <property type="entry name" value="DNA-bd_HTH_TetR-type_CS"/>
</dbReference>
<organism evidence="6 7">
    <name type="scientific">Actinokineospora alba</name>
    <dbReference type="NCBI Taxonomy" id="504798"/>
    <lineage>
        <taxon>Bacteria</taxon>
        <taxon>Bacillati</taxon>
        <taxon>Actinomycetota</taxon>
        <taxon>Actinomycetes</taxon>
        <taxon>Pseudonocardiales</taxon>
        <taxon>Pseudonocardiaceae</taxon>
        <taxon>Actinokineospora</taxon>
    </lineage>
</organism>
<keyword evidence="3" id="KW-0804">Transcription</keyword>
<evidence type="ECO:0000259" key="5">
    <source>
        <dbReference type="PROSITE" id="PS50977"/>
    </source>
</evidence>
<dbReference type="Pfam" id="PF21597">
    <property type="entry name" value="TetR_C_43"/>
    <property type="match status" value="1"/>
</dbReference>
<evidence type="ECO:0000313" key="7">
    <source>
        <dbReference type="Proteomes" id="UP000199651"/>
    </source>
</evidence>
<dbReference type="Pfam" id="PF00440">
    <property type="entry name" value="TetR_N"/>
    <property type="match status" value="1"/>
</dbReference>
<accession>A0A1H0UFA9</accession>
<keyword evidence="7" id="KW-1185">Reference proteome</keyword>
<dbReference type="PROSITE" id="PS50977">
    <property type="entry name" value="HTH_TETR_2"/>
    <property type="match status" value="1"/>
</dbReference>
<dbReference type="Proteomes" id="UP000199651">
    <property type="component" value="Unassembled WGS sequence"/>
</dbReference>
<dbReference type="InterPro" id="IPR049445">
    <property type="entry name" value="TetR_SbtR-like_C"/>
</dbReference>
<dbReference type="GO" id="GO:0000976">
    <property type="term" value="F:transcription cis-regulatory region binding"/>
    <property type="evidence" value="ECO:0007669"/>
    <property type="project" value="TreeGrafter"/>
</dbReference>
<dbReference type="STRING" id="504798.SAMN05421871_101435"/>